<feature type="non-terminal residue" evidence="2">
    <location>
        <position position="1"/>
    </location>
</feature>
<evidence type="ECO:0000256" key="1">
    <source>
        <dbReference type="SAM" id="MobiDB-lite"/>
    </source>
</evidence>
<dbReference type="AlphaFoldDB" id="A0A8T0IAU0"/>
<evidence type="ECO:0000313" key="2">
    <source>
        <dbReference type="EMBL" id="KAG0579588.1"/>
    </source>
</evidence>
<feature type="non-terminal residue" evidence="2">
    <location>
        <position position="156"/>
    </location>
</feature>
<dbReference type="Proteomes" id="UP000822688">
    <property type="component" value="Chromosome 4"/>
</dbReference>
<reference evidence="2" key="1">
    <citation type="submission" date="2020-06" db="EMBL/GenBank/DDBJ databases">
        <title>WGS assembly of Ceratodon purpureus strain R40.</title>
        <authorList>
            <person name="Carey S.B."/>
            <person name="Jenkins J."/>
            <person name="Shu S."/>
            <person name="Lovell J.T."/>
            <person name="Sreedasyam A."/>
            <person name="Maumus F."/>
            <person name="Tiley G.P."/>
            <person name="Fernandez-Pozo N."/>
            <person name="Barry K."/>
            <person name="Chen C."/>
            <person name="Wang M."/>
            <person name="Lipzen A."/>
            <person name="Daum C."/>
            <person name="Saski C.A."/>
            <person name="Payton A.C."/>
            <person name="Mcbreen J.C."/>
            <person name="Conrad R.E."/>
            <person name="Kollar L.M."/>
            <person name="Olsson S."/>
            <person name="Huttunen S."/>
            <person name="Landis J.B."/>
            <person name="Wickett N.J."/>
            <person name="Johnson M.G."/>
            <person name="Rensing S.A."/>
            <person name="Grimwood J."/>
            <person name="Schmutz J."/>
            <person name="Mcdaniel S.F."/>
        </authorList>
    </citation>
    <scope>NUCLEOTIDE SEQUENCE</scope>
    <source>
        <strain evidence="2">R40</strain>
    </source>
</reference>
<accession>A0A8T0IAU0</accession>
<evidence type="ECO:0000313" key="3">
    <source>
        <dbReference type="Proteomes" id="UP000822688"/>
    </source>
</evidence>
<sequence length="156" mass="16430">QSGTVSVIEGIARGAVVEKTLLPHSTDVSDVPPIMDSEAVNTVHAAKGKTLTDDEIMYETNCVPEINNAEMHDSPRAGATEEKHSEFQSESPALTTKDVNHELQSTNKGSNDGHVAEVDTPPSIPALVNSRAGATVEVAPRVTEAEQTCGAMQVQG</sequence>
<organism evidence="2 3">
    <name type="scientific">Ceratodon purpureus</name>
    <name type="common">Fire moss</name>
    <name type="synonym">Dicranum purpureum</name>
    <dbReference type="NCBI Taxonomy" id="3225"/>
    <lineage>
        <taxon>Eukaryota</taxon>
        <taxon>Viridiplantae</taxon>
        <taxon>Streptophyta</taxon>
        <taxon>Embryophyta</taxon>
        <taxon>Bryophyta</taxon>
        <taxon>Bryophytina</taxon>
        <taxon>Bryopsida</taxon>
        <taxon>Dicranidae</taxon>
        <taxon>Pseudoditrichales</taxon>
        <taxon>Ditrichaceae</taxon>
        <taxon>Ceratodon</taxon>
    </lineage>
</organism>
<proteinExistence type="predicted"/>
<feature type="region of interest" description="Disordered" evidence="1">
    <location>
        <begin position="67"/>
        <end position="127"/>
    </location>
</feature>
<comment type="caution">
    <text evidence="2">The sequence shown here is derived from an EMBL/GenBank/DDBJ whole genome shotgun (WGS) entry which is preliminary data.</text>
</comment>
<dbReference type="EMBL" id="CM026424">
    <property type="protein sequence ID" value="KAG0579588.1"/>
    <property type="molecule type" value="Genomic_DNA"/>
</dbReference>
<keyword evidence="3" id="KW-1185">Reference proteome</keyword>
<gene>
    <name evidence="2" type="ORF">KC19_4G108700</name>
</gene>
<protein>
    <submittedName>
        <fullName evidence="2">Uncharacterized protein</fullName>
    </submittedName>
</protein>
<feature type="compositionally biased region" description="Basic and acidic residues" evidence="1">
    <location>
        <begin position="70"/>
        <end position="87"/>
    </location>
</feature>
<name>A0A8T0IAU0_CERPU</name>